<dbReference type="GO" id="GO:0005794">
    <property type="term" value="C:Golgi apparatus"/>
    <property type="evidence" value="ECO:0007669"/>
    <property type="project" value="TreeGrafter"/>
</dbReference>
<accession>R7VYE7</accession>
<evidence type="ECO:0000313" key="2">
    <source>
        <dbReference type="EMBL" id="EMC90741.1"/>
    </source>
</evidence>
<dbReference type="EMBL" id="KB389967">
    <property type="protein sequence ID" value="EMC90741.1"/>
    <property type="molecule type" value="Genomic_DNA"/>
</dbReference>
<keyword evidence="1" id="KW-1015">Disulfide bond</keyword>
<keyword evidence="2" id="KW-0808">Transferase</keyword>
<dbReference type="PANTHER" id="PTHR11675">
    <property type="entry name" value="N-ACETYLGALACTOSAMINYLTRANSFERASE"/>
    <property type="match status" value="1"/>
</dbReference>
<dbReference type="AlphaFoldDB" id="R7VYE7"/>
<dbReference type="GO" id="GO:0004653">
    <property type="term" value="F:polypeptide N-acetylgalactosaminyltransferase activity"/>
    <property type="evidence" value="ECO:0007669"/>
    <property type="project" value="TreeGrafter"/>
</dbReference>
<sequence length="96" mass="11104">MRNYGNITDRVELRKRLNCKSFKWYLDNIYPEMQISGPNAKAPQPVFINRAQKRPKIIQRGRILLNEVCYLKAQSYKVLMSLACTFMAVGSEDGFG</sequence>
<gene>
    <name evidence="2" type="ORF">A306_00068</name>
</gene>
<proteinExistence type="predicted"/>
<reference evidence="2" key="1">
    <citation type="journal article" date="2013" name="Science">
        <title>Genomic diversity and evolution of the head crest in the rock pigeon.</title>
        <authorList>
            <person name="Shapiro M.D."/>
            <person name="Kronenberg Z."/>
            <person name="Li C."/>
            <person name="Domyan E.T."/>
            <person name="Pan H."/>
            <person name="Campbell M."/>
            <person name="Tan H."/>
            <person name="Huff C.D."/>
            <person name="Hu H."/>
            <person name="Vickrey A.I."/>
            <person name="Nielsen S.C."/>
            <person name="Stringham S.A."/>
            <person name="Hu H."/>
            <person name="Willerslev E."/>
            <person name="Gilbert M.T."/>
            <person name="Yandell M."/>
            <person name="Zhang G."/>
            <person name="Wang J."/>
        </authorList>
    </citation>
    <scope>NUCLEOTIDE SEQUENCE [LARGE SCALE GENOMIC DNA]</scope>
    <source>
        <tissue evidence="2">Blood</tissue>
    </source>
</reference>
<dbReference type="PANTHER" id="PTHR11675:SF63">
    <property type="entry name" value="POLYPEPTIDE N-ACETYLGALACTOSAMINYLTRANSFERASE"/>
    <property type="match status" value="1"/>
</dbReference>
<dbReference type="Gene3D" id="1.10.8.460">
    <property type="entry name" value="ppGaNTase-T1 linker domain-like"/>
    <property type="match status" value="1"/>
</dbReference>
<dbReference type="GO" id="GO:0006493">
    <property type="term" value="P:protein O-linked glycosylation"/>
    <property type="evidence" value="ECO:0007669"/>
    <property type="project" value="TreeGrafter"/>
</dbReference>
<protein>
    <submittedName>
        <fullName evidence="2">Polypeptide N-acetylgalactosaminyltransferase 11</fullName>
    </submittedName>
</protein>
<organism evidence="2">
    <name type="scientific">Columba livia</name>
    <name type="common">Rock dove</name>
    <dbReference type="NCBI Taxonomy" id="8932"/>
    <lineage>
        <taxon>Eukaryota</taxon>
        <taxon>Metazoa</taxon>
        <taxon>Chordata</taxon>
        <taxon>Craniata</taxon>
        <taxon>Vertebrata</taxon>
        <taxon>Euteleostomi</taxon>
        <taxon>Archelosauria</taxon>
        <taxon>Archosauria</taxon>
        <taxon>Dinosauria</taxon>
        <taxon>Saurischia</taxon>
        <taxon>Theropoda</taxon>
        <taxon>Coelurosauria</taxon>
        <taxon>Aves</taxon>
        <taxon>Neognathae</taxon>
        <taxon>Neoaves</taxon>
        <taxon>Columbimorphae</taxon>
        <taxon>Columbiformes</taxon>
        <taxon>Columbidae</taxon>
        <taxon>Columba</taxon>
    </lineage>
</organism>
<dbReference type="eggNOG" id="KOG3736">
    <property type="taxonomic scope" value="Eukaryota"/>
</dbReference>
<evidence type="ECO:0000256" key="1">
    <source>
        <dbReference type="ARBA" id="ARBA00023157"/>
    </source>
</evidence>
<dbReference type="GO" id="GO:0005112">
    <property type="term" value="F:Notch binding"/>
    <property type="evidence" value="ECO:0007669"/>
    <property type="project" value="TreeGrafter"/>
</dbReference>
<name>R7VYE7_COLLI</name>
<dbReference type="GO" id="GO:0008593">
    <property type="term" value="P:regulation of Notch signaling pathway"/>
    <property type="evidence" value="ECO:0007669"/>
    <property type="project" value="TreeGrafter"/>
</dbReference>